<dbReference type="STRING" id="236814.IX39_10090"/>
<dbReference type="InterPro" id="IPR026015">
    <property type="entry name" value="ATP_synth_OSCP/delta_N_sf"/>
</dbReference>
<keyword evidence="7" id="KW-0139">CF(1)</keyword>
<dbReference type="HAMAP" id="MF_01416">
    <property type="entry name" value="ATP_synth_delta_bact"/>
    <property type="match status" value="1"/>
</dbReference>
<dbReference type="RefSeq" id="WP_034675841.1">
    <property type="nucleotide sequence ID" value="NZ_FPAP01000001.1"/>
</dbReference>
<keyword evidence="2 7" id="KW-0813">Transport</keyword>
<evidence type="ECO:0000256" key="5">
    <source>
        <dbReference type="ARBA" id="ARBA00023136"/>
    </source>
</evidence>
<dbReference type="InterPro" id="IPR000711">
    <property type="entry name" value="ATPase_OSCP/dsu"/>
</dbReference>
<dbReference type="EMBL" id="JPRP01000001">
    <property type="protein sequence ID" value="KFF00945.1"/>
    <property type="molecule type" value="Genomic_DNA"/>
</dbReference>
<sequence>MLTSKVAKRYAQGLLDFTNESGQTDAVFSEMKDVVKIMSESADLNKFFLTPYIDANKKTEVASEIFKSFSLVSQNLIKLIIKHGRENQLKNVAQQFINKVEDIKGVQRITLTTATQISNENIEQILRSTDLVNQNAQFDLEVNVNPAILGGYILRVGDQQVDASVKSKLNKIKKDFQLN</sequence>
<dbReference type="Proteomes" id="UP000028713">
    <property type="component" value="Unassembled WGS sequence"/>
</dbReference>
<protein>
    <recommendedName>
        <fullName evidence="7">ATP synthase subunit delta</fullName>
    </recommendedName>
    <alternativeName>
        <fullName evidence="7">ATP synthase F(1) sector subunit delta</fullName>
    </alternativeName>
    <alternativeName>
        <fullName evidence="7">F-type ATPase subunit delta</fullName>
        <shortName evidence="7">F-ATPase subunit delta</shortName>
    </alternativeName>
</protein>
<evidence type="ECO:0000313" key="9">
    <source>
        <dbReference type="Proteomes" id="UP000028713"/>
    </source>
</evidence>
<dbReference type="SUPFAM" id="SSF47928">
    <property type="entry name" value="N-terminal domain of the delta subunit of the F1F0-ATP synthase"/>
    <property type="match status" value="1"/>
</dbReference>
<gene>
    <name evidence="7" type="primary">atpH</name>
    <name evidence="8" type="ORF">IX39_10090</name>
</gene>
<evidence type="ECO:0000256" key="3">
    <source>
        <dbReference type="ARBA" id="ARBA00022781"/>
    </source>
</evidence>
<dbReference type="GO" id="GO:0046933">
    <property type="term" value="F:proton-transporting ATP synthase activity, rotational mechanism"/>
    <property type="evidence" value="ECO:0007669"/>
    <property type="project" value="UniProtKB-UniRule"/>
</dbReference>
<comment type="function">
    <text evidence="7">F(1)F(0) ATP synthase produces ATP from ADP in the presence of a proton or sodium gradient. F-type ATPases consist of two structural domains, F(1) containing the extramembraneous catalytic core and F(0) containing the membrane proton channel, linked together by a central stalk and a peripheral stalk. During catalysis, ATP synthesis in the catalytic domain of F(1) is coupled via a rotary mechanism of the central stalk subunits to proton translocation.</text>
</comment>
<dbReference type="OrthoDB" id="9802471at2"/>
<dbReference type="NCBIfam" id="TIGR01145">
    <property type="entry name" value="ATP_synt_delta"/>
    <property type="match status" value="1"/>
</dbReference>
<comment type="caution">
    <text evidence="8">The sequence shown here is derived from an EMBL/GenBank/DDBJ whole genome shotgun (WGS) entry which is preliminary data.</text>
</comment>
<keyword evidence="5 7" id="KW-0472">Membrane</keyword>
<evidence type="ECO:0000256" key="6">
    <source>
        <dbReference type="ARBA" id="ARBA00023310"/>
    </source>
</evidence>
<dbReference type="GO" id="GO:0005886">
    <property type="term" value="C:plasma membrane"/>
    <property type="evidence" value="ECO:0007669"/>
    <property type="project" value="UniProtKB-SubCell"/>
</dbReference>
<dbReference type="AlphaFoldDB" id="A0A085Z931"/>
<evidence type="ECO:0000313" key="8">
    <source>
        <dbReference type="EMBL" id="KFF00945.1"/>
    </source>
</evidence>
<dbReference type="PRINTS" id="PR00125">
    <property type="entry name" value="ATPASEDELTA"/>
</dbReference>
<keyword evidence="6 7" id="KW-0066">ATP synthesis</keyword>
<evidence type="ECO:0000256" key="4">
    <source>
        <dbReference type="ARBA" id="ARBA00023065"/>
    </source>
</evidence>
<comment type="subcellular location">
    <subcellularLocation>
        <location evidence="7">Cell membrane</location>
        <topology evidence="7">Peripheral membrane protein</topology>
    </subcellularLocation>
    <subcellularLocation>
        <location evidence="1">Membrane</location>
    </subcellularLocation>
</comment>
<dbReference type="eggNOG" id="COG0712">
    <property type="taxonomic scope" value="Bacteria"/>
</dbReference>
<evidence type="ECO:0000256" key="7">
    <source>
        <dbReference type="HAMAP-Rule" id="MF_01416"/>
    </source>
</evidence>
<comment type="function">
    <text evidence="7">This protein is part of the stalk that links CF(0) to CF(1). It either transmits conformational changes from CF(0) to CF(1) or is implicated in proton conduction.</text>
</comment>
<name>A0A085Z931_9FLAO</name>
<reference evidence="8 9" key="1">
    <citation type="submission" date="2014-07" db="EMBL/GenBank/DDBJ databases">
        <title>Genome of Chryseobacterium formosense LMG 24722.</title>
        <authorList>
            <person name="Pipes S.E."/>
            <person name="Stropko S.J."/>
            <person name="Newman J.D."/>
        </authorList>
    </citation>
    <scope>NUCLEOTIDE SEQUENCE [LARGE SCALE GENOMIC DNA]</scope>
    <source>
        <strain evidence="8 9">LMG 24722</strain>
    </source>
</reference>
<comment type="similarity">
    <text evidence="7">Belongs to the ATPase delta chain family.</text>
</comment>
<keyword evidence="4 7" id="KW-0406">Ion transport</keyword>
<keyword evidence="9" id="KW-1185">Reference proteome</keyword>
<dbReference type="Pfam" id="PF00213">
    <property type="entry name" value="OSCP"/>
    <property type="match status" value="1"/>
</dbReference>
<dbReference type="PANTHER" id="PTHR11910">
    <property type="entry name" value="ATP SYNTHASE DELTA CHAIN"/>
    <property type="match status" value="1"/>
</dbReference>
<dbReference type="GO" id="GO:0045259">
    <property type="term" value="C:proton-transporting ATP synthase complex"/>
    <property type="evidence" value="ECO:0007669"/>
    <property type="project" value="UniProtKB-KW"/>
</dbReference>
<keyword evidence="3 7" id="KW-0375">Hydrogen ion transport</keyword>
<dbReference type="Gene3D" id="1.10.520.20">
    <property type="entry name" value="N-terminal domain of the delta subunit of the F1F0-ATP synthase"/>
    <property type="match status" value="1"/>
</dbReference>
<evidence type="ECO:0000256" key="2">
    <source>
        <dbReference type="ARBA" id="ARBA00022448"/>
    </source>
</evidence>
<organism evidence="8 9">
    <name type="scientific">Chryseobacterium formosense</name>
    <dbReference type="NCBI Taxonomy" id="236814"/>
    <lineage>
        <taxon>Bacteria</taxon>
        <taxon>Pseudomonadati</taxon>
        <taxon>Bacteroidota</taxon>
        <taxon>Flavobacteriia</taxon>
        <taxon>Flavobacteriales</taxon>
        <taxon>Weeksellaceae</taxon>
        <taxon>Chryseobacterium group</taxon>
        <taxon>Chryseobacterium</taxon>
    </lineage>
</organism>
<keyword evidence="7" id="KW-1003">Cell membrane</keyword>
<evidence type="ECO:0000256" key="1">
    <source>
        <dbReference type="ARBA" id="ARBA00004370"/>
    </source>
</evidence>
<accession>A0A085Z931</accession>
<proteinExistence type="inferred from homology"/>